<dbReference type="InterPro" id="IPR018335">
    <property type="entry name" value="Tscrpt_reg_HTH_Crp-type_CS"/>
</dbReference>
<dbReference type="OrthoDB" id="8254501at2"/>
<dbReference type="PANTHER" id="PTHR24567">
    <property type="entry name" value="CRP FAMILY TRANSCRIPTIONAL REGULATORY PROTEIN"/>
    <property type="match status" value="1"/>
</dbReference>
<dbReference type="Gene3D" id="2.60.120.10">
    <property type="entry name" value="Jelly Rolls"/>
    <property type="match status" value="1"/>
</dbReference>
<keyword evidence="7" id="KW-1185">Reference proteome</keyword>
<protein>
    <recommendedName>
        <fullName evidence="8">Crp/Fnr family transcriptional regulator</fullName>
    </recommendedName>
</protein>
<dbReference type="GO" id="GO:0003700">
    <property type="term" value="F:DNA-binding transcription factor activity"/>
    <property type="evidence" value="ECO:0007669"/>
    <property type="project" value="InterPro"/>
</dbReference>
<accession>A0A226C2J6</accession>
<dbReference type="InterPro" id="IPR000595">
    <property type="entry name" value="cNMP-bd_dom"/>
</dbReference>
<gene>
    <name evidence="6" type="ORF">CDO51_02545</name>
</gene>
<evidence type="ECO:0000259" key="5">
    <source>
        <dbReference type="PROSITE" id="PS51063"/>
    </source>
</evidence>
<dbReference type="InterPro" id="IPR036388">
    <property type="entry name" value="WH-like_DNA-bd_sf"/>
</dbReference>
<evidence type="ECO:0000256" key="3">
    <source>
        <dbReference type="ARBA" id="ARBA00023163"/>
    </source>
</evidence>
<evidence type="ECO:0008006" key="8">
    <source>
        <dbReference type="Google" id="ProtNLM"/>
    </source>
</evidence>
<name>A0A226C2J6_9FIRM</name>
<evidence type="ECO:0000313" key="7">
    <source>
        <dbReference type="Proteomes" id="UP000214588"/>
    </source>
</evidence>
<dbReference type="PROSITE" id="PS51063">
    <property type="entry name" value="HTH_CRP_2"/>
    <property type="match status" value="1"/>
</dbReference>
<organism evidence="6 7">
    <name type="scientific">Natranaerobius trueperi</name>
    <dbReference type="NCBI Taxonomy" id="759412"/>
    <lineage>
        <taxon>Bacteria</taxon>
        <taxon>Bacillati</taxon>
        <taxon>Bacillota</taxon>
        <taxon>Clostridia</taxon>
        <taxon>Natranaerobiales</taxon>
        <taxon>Natranaerobiaceae</taxon>
        <taxon>Natranaerobius</taxon>
    </lineage>
</organism>
<dbReference type="GO" id="GO:0003677">
    <property type="term" value="F:DNA binding"/>
    <property type="evidence" value="ECO:0007669"/>
    <property type="project" value="UniProtKB-KW"/>
</dbReference>
<dbReference type="AlphaFoldDB" id="A0A226C2J6"/>
<keyword evidence="1" id="KW-0805">Transcription regulation</keyword>
<dbReference type="SMART" id="SM00419">
    <property type="entry name" value="HTH_CRP"/>
    <property type="match status" value="1"/>
</dbReference>
<dbReference type="Pfam" id="PF00027">
    <property type="entry name" value="cNMP_binding"/>
    <property type="match status" value="1"/>
</dbReference>
<dbReference type="InterPro" id="IPR050397">
    <property type="entry name" value="Env_Response_Regulators"/>
</dbReference>
<feature type="domain" description="HTH crp-type" evidence="5">
    <location>
        <begin position="144"/>
        <end position="217"/>
    </location>
</feature>
<dbReference type="PROSITE" id="PS50042">
    <property type="entry name" value="CNMP_BINDING_3"/>
    <property type="match status" value="1"/>
</dbReference>
<dbReference type="SUPFAM" id="SSF51206">
    <property type="entry name" value="cAMP-binding domain-like"/>
    <property type="match status" value="1"/>
</dbReference>
<evidence type="ECO:0000256" key="1">
    <source>
        <dbReference type="ARBA" id="ARBA00023015"/>
    </source>
</evidence>
<sequence length="233" mass="27000">MVYNYKSSFDETRQDLMRNFFLDLSTKGTNKSFKRGNYIDIPSGTTFGIVVDGRVKESIYGQNGEEKILYILQPGEIFGEITYFGKGEDYLNTVCLENCRVSFIEKEYLESMLVNDPEGYSFVFHSIIRKFRILMYQMSNMTFNTAVEQLADTLYRLKTQQGKNRSGEWEIAIHLTHQQLANLIGCSRVTVTRGLNDFCKEGIIEIKKKKIIIKDLDRLNDIRNSHENNPPQV</sequence>
<dbReference type="CDD" id="cd00038">
    <property type="entry name" value="CAP_ED"/>
    <property type="match status" value="1"/>
</dbReference>
<dbReference type="InterPro" id="IPR014710">
    <property type="entry name" value="RmlC-like_jellyroll"/>
</dbReference>
<keyword evidence="3" id="KW-0804">Transcription</keyword>
<dbReference type="GO" id="GO:0005829">
    <property type="term" value="C:cytosol"/>
    <property type="evidence" value="ECO:0007669"/>
    <property type="project" value="TreeGrafter"/>
</dbReference>
<dbReference type="EMBL" id="NIQC01000003">
    <property type="protein sequence ID" value="OWZ84659.1"/>
    <property type="molecule type" value="Genomic_DNA"/>
</dbReference>
<dbReference type="Pfam" id="PF13545">
    <property type="entry name" value="HTH_Crp_2"/>
    <property type="match status" value="1"/>
</dbReference>
<dbReference type="Proteomes" id="UP000214588">
    <property type="component" value="Unassembled WGS sequence"/>
</dbReference>
<dbReference type="InterPro" id="IPR018490">
    <property type="entry name" value="cNMP-bd_dom_sf"/>
</dbReference>
<keyword evidence="2" id="KW-0238">DNA-binding</keyword>
<dbReference type="InterPro" id="IPR012318">
    <property type="entry name" value="HTH_CRP"/>
</dbReference>
<comment type="caution">
    <text evidence="6">The sequence shown here is derived from an EMBL/GenBank/DDBJ whole genome shotgun (WGS) entry which is preliminary data.</text>
</comment>
<evidence type="ECO:0000313" key="6">
    <source>
        <dbReference type="EMBL" id="OWZ84659.1"/>
    </source>
</evidence>
<proteinExistence type="predicted"/>
<evidence type="ECO:0000259" key="4">
    <source>
        <dbReference type="PROSITE" id="PS50042"/>
    </source>
</evidence>
<dbReference type="SUPFAM" id="SSF46785">
    <property type="entry name" value="Winged helix' DNA-binding domain"/>
    <property type="match status" value="1"/>
</dbReference>
<dbReference type="InterPro" id="IPR036390">
    <property type="entry name" value="WH_DNA-bd_sf"/>
</dbReference>
<reference evidence="6 7" key="1">
    <citation type="submission" date="2017-06" db="EMBL/GenBank/DDBJ databases">
        <title>Draft Genome Sequence of Natranaerobius trueperi halophilic, alkalithermophilic bacteria from soda lakes.</title>
        <authorList>
            <person name="Zhao B."/>
        </authorList>
    </citation>
    <scope>NUCLEOTIDE SEQUENCE [LARGE SCALE GENOMIC DNA]</scope>
    <source>
        <strain evidence="6 7">DSM 18760</strain>
    </source>
</reference>
<dbReference type="RefSeq" id="WP_089022729.1">
    <property type="nucleotide sequence ID" value="NZ_NIQC01000003.1"/>
</dbReference>
<dbReference type="PANTHER" id="PTHR24567:SF74">
    <property type="entry name" value="HTH-TYPE TRANSCRIPTIONAL REGULATOR ARCR"/>
    <property type="match status" value="1"/>
</dbReference>
<evidence type="ECO:0000256" key="2">
    <source>
        <dbReference type="ARBA" id="ARBA00023125"/>
    </source>
</evidence>
<feature type="domain" description="Cyclic nucleotide-binding" evidence="4">
    <location>
        <begin position="44"/>
        <end position="130"/>
    </location>
</feature>
<dbReference type="Gene3D" id="1.10.10.10">
    <property type="entry name" value="Winged helix-like DNA-binding domain superfamily/Winged helix DNA-binding domain"/>
    <property type="match status" value="1"/>
</dbReference>
<dbReference type="PROSITE" id="PS00042">
    <property type="entry name" value="HTH_CRP_1"/>
    <property type="match status" value="1"/>
</dbReference>